<dbReference type="AlphaFoldDB" id="A0A9P7UFY4"/>
<feature type="non-terminal residue" evidence="1">
    <location>
        <position position="1"/>
    </location>
</feature>
<keyword evidence="2" id="KW-1185">Reference proteome</keyword>
<reference evidence="1" key="1">
    <citation type="submission" date="2021-05" db="EMBL/GenBank/DDBJ databases">
        <title>Comparative genomics of three Colletotrichum scovillei strains and genetic complementation revealed genes involved fungal growth and virulence on chili pepper.</title>
        <authorList>
            <person name="Hsieh D.-K."/>
            <person name="Chuang S.-C."/>
            <person name="Chen C.-Y."/>
            <person name="Chao Y.-T."/>
            <person name="Lu M.-Y.J."/>
            <person name="Lee M.-H."/>
            <person name="Shih M.-C."/>
        </authorList>
    </citation>
    <scope>NUCLEOTIDE SEQUENCE</scope>
    <source>
        <strain evidence="1">Coll-153</strain>
    </source>
</reference>
<sequence length="46" mass="5182">MRLTECKGNSSTDLCVLKNHGMMQIFGMCVSWQKPMFGWAVKSQDG</sequence>
<dbReference type="Proteomes" id="UP000699042">
    <property type="component" value="Unassembled WGS sequence"/>
</dbReference>
<organism evidence="1 2">
    <name type="scientific">Colletotrichum scovillei</name>
    <dbReference type="NCBI Taxonomy" id="1209932"/>
    <lineage>
        <taxon>Eukaryota</taxon>
        <taxon>Fungi</taxon>
        <taxon>Dikarya</taxon>
        <taxon>Ascomycota</taxon>
        <taxon>Pezizomycotina</taxon>
        <taxon>Sordariomycetes</taxon>
        <taxon>Hypocreomycetidae</taxon>
        <taxon>Glomerellales</taxon>
        <taxon>Glomerellaceae</taxon>
        <taxon>Colletotrichum</taxon>
        <taxon>Colletotrichum acutatum species complex</taxon>
    </lineage>
</organism>
<proteinExistence type="predicted"/>
<protein>
    <submittedName>
        <fullName evidence="1">Uncharacterized protein</fullName>
    </submittedName>
</protein>
<evidence type="ECO:0000313" key="2">
    <source>
        <dbReference type="Proteomes" id="UP000699042"/>
    </source>
</evidence>
<gene>
    <name evidence="1" type="ORF">JMJ77_007498</name>
</gene>
<comment type="caution">
    <text evidence="1">The sequence shown here is derived from an EMBL/GenBank/DDBJ whole genome shotgun (WGS) entry which is preliminary data.</text>
</comment>
<accession>A0A9P7UFY4</accession>
<evidence type="ECO:0000313" key="1">
    <source>
        <dbReference type="EMBL" id="KAG7055029.1"/>
    </source>
</evidence>
<dbReference type="EMBL" id="JAESDN010000002">
    <property type="protein sequence ID" value="KAG7055029.1"/>
    <property type="molecule type" value="Genomic_DNA"/>
</dbReference>
<name>A0A9P7UFY4_9PEZI</name>